<accession>A0ABV5W9E1</accession>
<gene>
    <name evidence="1" type="ORF">ACFFMS_01430</name>
</gene>
<dbReference type="Proteomes" id="UP001589609">
    <property type="component" value="Unassembled WGS sequence"/>
</dbReference>
<organism evidence="1 2">
    <name type="scientific">Ectobacillus funiculus</name>
    <dbReference type="NCBI Taxonomy" id="137993"/>
    <lineage>
        <taxon>Bacteria</taxon>
        <taxon>Bacillati</taxon>
        <taxon>Bacillota</taxon>
        <taxon>Bacilli</taxon>
        <taxon>Bacillales</taxon>
        <taxon>Bacillaceae</taxon>
        <taxon>Ectobacillus</taxon>
    </lineage>
</organism>
<comment type="caution">
    <text evidence="1">The sequence shown here is derived from an EMBL/GenBank/DDBJ whole genome shotgun (WGS) entry which is preliminary data.</text>
</comment>
<keyword evidence="2" id="KW-1185">Reference proteome</keyword>
<protein>
    <submittedName>
        <fullName evidence="1">Uncharacterized protein</fullName>
    </submittedName>
</protein>
<dbReference type="RefSeq" id="WP_129726137.1">
    <property type="nucleotide sequence ID" value="NZ_JAPCYI010000001.1"/>
</dbReference>
<evidence type="ECO:0000313" key="1">
    <source>
        <dbReference type="EMBL" id="MFB9757216.1"/>
    </source>
</evidence>
<evidence type="ECO:0000313" key="2">
    <source>
        <dbReference type="Proteomes" id="UP001589609"/>
    </source>
</evidence>
<proteinExistence type="predicted"/>
<dbReference type="EMBL" id="JBHMAF010000008">
    <property type="protein sequence ID" value="MFB9757216.1"/>
    <property type="molecule type" value="Genomic_DNA"/>
</dbReference>
<sequence length="71" mass="8157">MESQHFGVHEITDMREILNFKVACLVEAKSRLQQTENVELKMLIEQGIRQGTETISEMKTFLSTAATQMKQ</sequence>
<name>A0ABV5W9E1_9BACI</name>
<reference evidence="1 2" key="1">
    <citation type="submission" date="2024-09" db="EMBL/GenBank/DDBJ databases">
        <authorList>
            <person name="Sun Q."/>
            <person name="Mori K."/>
        </authorList>
    </citation>
    <scope>NUCLEOTIDE SEQUENCE [LARGE SCALE GENOMIC DNA]</scope>
    <source>
        <strain evidence="1 2">JCM 11201</strain>
    </source>
</reference>